<evidence type="ECO:0000313" key="9">
    <source>
        <dbReference type="EMBL" id="KKH15766.1"/>
    </source>
</evidence>
<dbReference type="Proteomes" id="UP000034064">
    <property type="component" value="Unassembled WGS sequence"/>
</dbReference>
<evidence type="ECO:0000313" key="17">
    <source>
        <dbReference type="Proteomes" id="UP000033987"/>
    </source>
</evidence>
<evidence type="ECO:0000313" key="28">
    <source>
        <dbReference type="Proteomes" id="UP000034733"/>
    </source>
</evidence>
<evidence type="ECO:0000313" key="24">
    <source>
        <dbReference type="Proteomes" id="UP000034338"/>
    </source>
</evidence>
<evidence type="ECO:0000313" key="18">
    <source>
        <dbReference type="Proteomes" id="UP000034047"/>
    </source>
</evidence>
<evidence type="ECO:0000313" key="5">
    <source>
        <dbReference type="EMBL" id="KKG43688.1"/>
    </source>
</evidence>
<sequence length="76" mass="8710">MPLVNGLLPKSGLLSPEDAATRPYKGHKSLKAPELKIKSIFGRPCRQLIKYPVVFPKFKKLTSRQVKHLIQFPQIW</sequence>
<accession>A0A0F8H7P2</accession>
<dbReference type="EMBL" id="JJQA01000066">
    <property type="protein sequence ID" value="KKH16850.1"/>
    <property type="molecule type" value="Genomic_DNA"/>
</dbReference>
<dbReference type="Proteomes" id="UP000034047">
    <property type="component" value="Unassembled WGS sequence"/>
</dbReference>
<evidence type="ECO:0000256" key="1">
    <source>
        <dbReference type="SAM" id="MobiDB-lite"/>
    </source>
</evidence>
<dbReference type="EMBL" id="JJPG01000061">
    <property type="protein sequence ID" value="KKG52980.1"/>
    <property type="molecule type" value="Genomic_DNA"/>
</dbReference>
<proteinExistence type="predicted"/>
<dbReference type="AlphaFoldDB" id="A0A0F8H7P2"/>
<protein>
    <submittedName>
        <fullName evidence="6">Uncharacterized protein</fullName>
    </submittedName>
</protein>
<dbReference type="EMBL" id="JJPD01000144">
    <property type="protein sequence ID" value="KKG38858.1"/>
    <property type="molecule type" value="Genomic_DNA"/>
</dbReference>
<evidence type="ECO:0000313" key="10">
    <source>
        <dbReference type="EMBL" id="KKH16850.1"/>
    </source>
</evidence>
<evidence type="ECO:0000313" key="3">
    <source>
        <dbReference type="EMBL" id="KKG31616.1"/>
    </source>
</evidence>
<evidence type="ECO:0000313" key="25">
    <source>
        <dbReference type="Proteomes" id="UP000034577"/>
    </source>
</evidence>
<dbReference type="EMBL" id="JJQI01000017">
    <property type="protein sequence ID" value="KKH42347.1"/>
    <property type="molecule type" value="Genomic_DNA"/>
</dbReference>
<organism evidence="6 26">
    <name type="scientific">Methanosarcina mazei</name>
    <name type="common">Methanosarcina frisia</name>
    <dbReference type="NCBI Taxonomy" id="2209"/>
    <lineage>
        <taxon>Archaea</taxon>
        <taxon>Methanobacteriati</taxon>
        <taxon>Methanobacteriota</taxon>
        <taxon>Stenosarchaea group</taxon>
        <taxon>Methanomicrobia</taxon>
        <taxon>Methanosarcinales</taxon>
        <taxon>Methanosarcinaceae</taxon>
        <taxon>Methanosarcina</taxon>
    </lineage>
</organism>
<evidence type="ECO:0000313" key="12">
    <source>
        <dbReference type="EMBL" id="KKH28678.1"/>
    </source>
</evidence>
<name>A0A0F8H7P2_METMZ</name>
<dbReference type="Proteomes" id="UP000034577">
    <property type="component" value="Unassembled WGS sequence"/>
</dbReference>
<gene>
    <name evidence="2" type="ORF">DU34_13600</name>
    <name evidence="4" type="ORF">DU35_14095</name>
    <name evidence="8" type="ORF">DU36_13760</name>
    <name evidence="13" type="ORF">DU37_07105</name>
    <name evidence="7" type="ORF">DU38_13145</name>
    <name evidence="5" type="ORF">DU39_13365</name>
    <name evidence="6" type="ORF">DU41_14000</name>
    <name evidence="10" type="ORF">DU44_04130</name>
    <name evidence="11" type="ORF">DU48_07215</name>
    <name evidence="3" type="ORF">DU49_13410</name>
    <name evidence="12" type="ORF">DU60_13865</name>
    <name evidence="9" type="ORF">DU65_04410</name>
    <name evidence="14" type="ORF">DU71_03400</name>
    <name evidence="15" type="ORF">DU72_09585</name>
</gene>
<dbReference type="EMBL" id="JJPB01000078">
    <property type="protein sequence ID" value="KKG31616.1"/>
    <property type="molecule type" value="Genomic_DNA"/>
</dbReference>
<evidence type="ECO:0000313" key="22">
    <source>
        <dbReference type="Proteomes" id="UP000034243"/>
    </source>
</evidence>
<dbReference type="Proteomes" id="UP000034243">
    <property type="component" value="Unassembled WGS sequence"/>
</dbReference>
<evidence type="ECO:0000313" key="8">
    <source>
        <dbReference type="EMBL" id="KKG54804.1"/>
    </source>
</evidence>
<dbReference type="Proteomes" id="UP000033878">
    <property type="component" value="Unassembled WGS sequence"/>
</dbReference>
<evidence type="ECO:0000313" key="19">
    <source>
        <dbReference type="Proteomes" id="UP000034064"/>
    </source>
</evidence>
<evidence type="ECO:0000313" key="23">
    <source>
        <dbReference type="Proteomes" id="UP000034259"/>
    </source>
</evidence>
<evidence type="ECO:0000313" key="27">
    <source>
        <dbReference type="Proteomes" id="UP000034672"/>
    </source>
</evidence>
<evidence type="ECO:0000313" key="6">
    <source>
        <dbReference type="EMBL" id="KKG47393.1"/>
    </source>
</evidence>
<dbReference type="Proteomes" id="UP000033987">
    <property type="component" value="Unassembled WGS sequence"/>
</dbReference>
<dbReference type="EMBL" id="JJQF01000017">
    <property type="protein sequence ID" value="KKH34145.1"/>
    <property type="molecule type" value="Genomic_DNA"/>
</dbReference>
<comment type="caution">
    <text evidence="6">The sequence shown here is derived from an EMBL/GenBank/DDBJ whole genome shotgun (WGS) entry which is preliminary data.</text>
</comment>
<dbReference type="Proteomes" id="UP000034195">
    <property type="component" value="Unassembled WGS sequence"/>
</dbReference>
<evidence type="ECO:0000313" key="14">
    <source>
        <dbReference type="EMBL" id="KKH42347.1"/>
    </source>
</evidence>
<evidence type="ECO:0000313" key="7">
    <source>
        <dbReference type="EMBL" id="KKG52980.1"/>
    </source>
</evidence>
<dbReference type="Proteomes" id="UP000034338">
    <property type="component" value="Unassembled WGS sequence"/>
</dbReference>
<evidence type="ECO:0000313" key="21">
    <source>
        <dbReference type="Proteomes" id="UP000034195"/>
    </source>
</evidence>
<dbReference type="Proteomes" id="UP000034921">
    <property type="component" value="Unassembled WGS sequence"/>
</dbReference>
<dbReference type="Proteomes" id="UP000034259">
    <property type="component" value="Unassembled WGS sequence"/>
</dbReference>
<dbReference type="EMBL" id="JJPE01000026">
    <property type="protein sequence ID" value="KKG47393.1"/>
    <property type="molecule type" value="Genomic_DNA"/>
</dbReference>
<dbReference type="EMBL" id="JJQC01000168">
    <property type="protein sequence ID" value="KKH15766.1"/>
    <property type="molecule type" value="Genomic_DNA"/>
</dbReference>
<evidence type="ECO:0000313" key="15">
    <source>
        <dbReference type="EMBL" id="KKH50133.1"/>
    </source>
</evidence>
<evidence type="ECO:0000313" key="11">
    <source>
        <dbReference type="EMBL" id="KKH20883.1"/>
    </source>
</evidence>
<evidence type="ECO:0000313" key="29">
    <source>
        <dbReference type="Proteomes" id="UP000034921"/>
    </source>
</evidence>
<dbReference type="EMBL" id="JJOU01000034">
    <property type="protein sequence ID" value="KKG18404.1"/>
    <property type="molecule type" value="Genomic_DNA"/>
</dbReference>
<evidence type="ECO:0000313" key="4">
    <source>
        <dbReference type="EMBL" id="KKG38858.1"/>
    </source>
</evidence>
<dbReference type="EMBL" id="JJQB01000058">
    <property type="protein sequence ID" value="KKH20883.1"/>
    <property type="molecule type" value="Genomic_DNA"/>
</dbReference>
<reference evidence="16 17" key="1">
    <citation type="journal article" date="2015" name="ISME J.">
        <title>Genomic and phenotypic differentiation among Methanosarcina mazei populations from Columbia River sediment.</title>
        <authorList>
            <person name="Youngblut N.D."/>
            <person name="Wirth J.S."/>
            <person name="Henriksen J.R."/>
            <person name="Smith M."/>
            <person name="Simon H."/>
            <person name="Metcalf W.W."/>
            <person name="Whitaker R.J."/>
        </authorList>
    </citation>
    <scope>NUCLEOTIDE SEQUENCE [LARGE SCALE GENOMIC DNA]</scope>
    <source>
        <strain evidence="10 19">1.F.A.1A.3</strain>
        <strain evidence="11 28">1.F.A.1B.3</strain>
        <strain evidence="9 17">1.F.A.1B.4</strain>
        <strain evidence="12 29">1.F.M.0.5</strain>
        <strain evidence="13 24">1.H.A.0.1</strain>
        <strain evidence="14 27">1.H.A.1A.4</strain>
        <strain evidence="15 23">1.H.A.2.1</strain>
        <strain evidence="2 18">2.F.T.2.6</strain>
        <strain evidence="3 16">3.F.A.1A.3</strain>
        <strain evidence="4 25">3.F.A.2.12</strain>
        <strain evidence="6 26">3.F.A.2.3</strain>
        <strain evidence="5 20">3.F.A.2.5</strain>
        <strain evidence="7 21">3.F.A.2.6</strain>
        <strain evidence="8 22">3.F.A.2.7</strain>
    </source>
</reference>
<evidence type="ECO:0000313" key="16">
    <source>
        <dbReference type="Proteomes" id="UP000033878"/>
    </source>
</evidence>
<dbReference type="EMBL" id="JJQE01000087">
    <property type="protein sequence ID" value="KKH28678.1"/>
    <property type="molecule type" value="Genomic_DNA"/>
</dbReference>
<dbReference type="EMBL" id="JJQK01000156">
    <property type="protein sequence ID" value="KKH50133.1"/>
    <property type="molecule type" value="Genomic_DNA"/>
</dbReference>
<evidence type="ECO:0000313" key="26">
    <source>
        <dbReference type="Proteomes" id="UP000034667"/>
    </source>
</evidence>
<dbReference type="Proteomes" id="UP000034733">
    <property type="component" value="Unassembled WGS sequence"/>
</dbReference>
<evidence type="ECO:0000313" key="13">
    <source>
        <dbReference type="EMBL" id="KKH34145.1"/>
    </source>
</evidence>
<dbReference type="EMBL" id="JJPH01000033">
    <property type="protein sequence ID" value="KKG54804.1"/>
    <property type="molecule type" value="Genomic_DNA"/>
</dbReference>
<dbReference type="EMBL" id="JJPF01000060">
    <property type="protein sequence ID" value="KKG43688.1"/>
    <property type="molecule type" value="Genomic_DNA"/>
</dbReference>
<dbReference type="Proteomes" id="UP000034151">
    <property type="component" value="Unassembled WGS sequence"/>
</dbReference>
<dbReference type="Proteomes" id="UP000034672">
    <property type="component" value="Unassembled WGS sequence"/>
</dbReference>
<feature type="region of interest" description="Disordered" evidence="1">
    <location>
        <begin position="1"/>
        <end position="25"/>
    </location>
</feature>
<dbReference type="Proteomes" id="UP000034667">
    <property type="component" value="Unassembled WGS sequence"/>
</dbReference>
<dbReference type="PATRIC" id="fig|2209.39.peg.2920"/>
<evidence type="ECO:0000313" key="20">
    <source>
        <dbReference type="Proteomes" id="UP000034151"/>
    </source>
</evidence>
<evidence type="ECO:0000313" key="2">
    <source>
        <dbReference type="EMBL" id="KKG18404.1"/>
    </source>
</evidence>